<dbReference type="AlphaFoldDB" id="A0A833LWY2"/>
<keyword evidence="1" id="KW-0677">Repeat</keyword>
<dbReference type="Proteomes" id="UP000460298">
    <property type="component" value="Unassembled WGS sequence"/>
</dbReference>
<dbReference type="Gene3D" id="1.25.40.10">
    <property type="entry name" value="Tetratricopeptide repeat domain"/>
    <property type="match status" value="3"/>
</dbReference>
<gene>
    <name evidence="4" type="ORF">F9K24_12655</name>
</gene>
<dbReference type="PROSITE" id="PS51257">
    <property type="entry name" value="PROKAR_LIPOPROTEIN"/>
    <property type="match status" value="1"/>
</dbReference>
<dbReference type="EMBL" id="WBUI01000012">
    <property type="protein sequence ID" value="KAB2931777.1"/>
    <property type="molecule type" value="Genomic_DNA"/>
</dbReference>
<dbReference type="Pfam" id="PF13431">
    <property type="entry name" value="TPR_17"/>
    <property type="match status" value="1"/>
</dbReference>
<proteinExistence type="predicted"/>
<feature type="repeat" description="TPR" evidence="3">
    <location>
        <begin position="80"/>
        <end position="113"/>
    </location>
</feature>
<dbReference type="InterPro" id="IPR051685">
    <property type="entry name" value="Ycf3/AcsC/BcsC/TPR_MFPF"/>
</dbReference>
<keyword evidence="2 3" id="KW-0802">TPR repeat</keyword>
<organism evidence="4 5">
    <name type="scientific">Leptonema illini</name>
    <dbReference type="NCBI Taxonomy" id="183"/>
    <lineage>
        <taxon>Bacteria</taxon>
        <taxon>Pseudomonadati</taxon>
        <taxon>Spirochaetota</taxon>
        <taxon>Spirochaetia</taxon>
        <taxon>Leptospirales</taxon>
        <taxon>Leptospiraceae</taxon>
        <taxon>Leptonema</taxon>
    </lineage>
</organism>
<feature type="repeat" description="TPR" evidence="3">
    <location>
        <begin position="250"/>
        <end position="283"/>
    </location>
</feature>
<comment type="caution">
    <text evidence="4">The sequence shown here is derived from an EMBL/GenBank/DDBJ whole genome shotgun (WGS) entry which is preliminary data.</text>
</comment>
<reference evidence="4 5" key="1">
    <citation type="submission" date="2019-10" db="EMBL/GenBank/DDBJ databases">
        <title>Extracellular Electron Transfer in a Candidatus Methanoperedens spp. Enrichment Culture.</title>
        <authorList>
            <person name="Berger S."/>
            <person name="Rangel Shaw D."/>
            <person name="Berben T."/>
            <person name="In 'T Zandt M."/>
            <person name="Frank J."/>
            <person name="Reimann J."/>
            <person name="Jetten M.S.M."/>
            <person name="Welte C.U."/>
        </authorList>
    </citation>
    <scope>NUCLEOTIDE SEQUENCE [LARGE SCALE GENOMIC DNA]</scope>
    <source>
        <strain evidence="4">SB12</strain>
    </source>
</reference>
<protein>
    <submittedName>
        <fullName evidence="4">Tetratricopeptide repeat protein</fullName>
    </submittedName>
</protein>
<dbReference type="SUPFAM" id="SSF48452">
    <property type="entry name" value="TPR-like"/>
    <property type="match status" value="1"/>
</dbReference>
<accession>A0A833LWY2</accession>
<feature type="repeat" description="TPR" evidence="3">
    <location>
        <begin position="114"/>
        <end position="147"/>
    </location>
</feature>
<evidence type="ECO:0000313" key="5">
    <source>
        <dbReference type="Proteomes" id="UP000460298"/>
    </source>
</evidence>
<dbReference type="SMART" id="SM00028">
    <property type="entry name" value="TPR"/>
    <property type="match status" value="6"/>
</dbReference>
<evidence type="ECO:0000256" key="3">
    <source>
        <dbReference type="PROSITE-ProRule" id="PRU00339"/>
    </source>
</evidence>
<dbReference type="PROSITE" id="PS50293">
    <property type="entry name" value="TPR_REGION"/>
    <property type="match status" value="1"/>
</dbReference>
<dbReference type="PROSITE" id="PS50005">
    <property type="entry name" value="TPR"/>
    <property type="match status" value="4"/>
</dbReference>
<dbReference type="InterPro" id="IPR011990">
    <property type="entry name" value="TPR-like_helical_dom_sf"/>
</dbReference>
<dbReference type="Pfam" id="PF13181">
    <property type="entry name" value="TPR_8"/>
    <property type="match status" value="1"/>
</dbReference>
<evidence type="ECO:0000313" key="4">
    <source>
        <dbReference type="EMBL" id="KAB2931777.1"/>
    </source>
</evidence>
<evidence type="ECO:0000256" key="2">
    <source>
        <dbReference type="ARBA" id="ARBA00022803"/>
    </source>
</evidence>
<name>A0A833LWY2_9LEPT</name>
<dbReference type="InterPro" id="IPR019734">
    <property type="entry name" value="TPR_rpt"/>
</dbReference>
<feature type="repeat" description="TPR" evidence="3">
    <location>
        <begin position="46"/>
        <end position="79"/>
    </location>
</feature>
<dbReference type="Pfam" id="PF13424">
    <property type="entry name" value="TPR_12"/>
    <property type="match status" value="1"/>
</dbReference>
<dbReference type="PANTHER" id="PTHR44943:SF8">
    <property type="entry name" value="TPR REPEAT-CONTAINING PROTEIN MJ0263"/>
    <property type="match status" value="1"/>
</dbReference>
<evidence type="ECO:0000256" key="1">
    <source>
        <dbReference type="ARBA" id="ARBA00022737"/>
    </source>
</evidence>
<dbReference type="PANTHER" id="PTHR44943">
    <property type="entry name" value="CELLULOSE SYNTHASE OPERON PROTEIN C"/>
    <property type="match status" value="1"/>
</dbReference>
<sequence>MKTIAANAARFSAISDLMKHLLLLTFPVFLLSCGLFSPMNEQATQAKREFNQARLLVAQKRHAEALDRLDSAILLDPNNAIYYESAALVLFQLKRYDESIQYFQKAINLDPRNARLYDNLGIVLAASGQKAKAIDQFKKAIDADDDYYEAHVHLAVALSQESRIEEAEKAFEAAWKMQRRSDVGQNMVRHYLSLQRPDEAIRILQDMIDADIEEFNATVTIALIYEDDKKDPQQAIKWFEKALSLDPTNYQVHLNLASTYRNMGNTAKAKEHYERFFQLVPAKGDAKLEELKKKVRSEMKKL</sequence>